<keyword evidence="3" id="KW-1185">Reference proteome</keyword>
<keyword evidence="1" id="KW-1133">Transmembrane helix</keyword>
<gene>
    <name evidence="2" type="ORF">CLV81_1953</name>
</gene>
<evidence type="ECO:0000313" key="3">
    <source>
        <dbReference type="Proteomes" id="UP000237640"/>
    </source>
</evidence>
<dbReference type="RefSeq" id="WP_106144795.1">
    <property type="nucleotide sequence ID" value="NZ_PVYX01000001.1"/>
</dbReference>
<evidence type="ECO:0000313" key="2">
    <source>
        <dbReference type="EMBL" id="PRX57939.1"/>
    </source>
</evidence>
<name>A0A2T0MK61_9FLAO</name>
<comment type="caution">
    <text evidence="2">The sequence shown here is derived from an EMBL/GenBank/DDBJ whole genome shotgun (WGS) entry which is preliminary data.</text>
</comment>
<dbReference type="Proteomes" id="UP000237640">
    <property type="component" value="Unassembled WGS sequence"/>
</dbReference>
<dbReference type="AlphaFoldDB" id="A0A2T0MK61"/>
<dbReference type="EMBL" id="PVYX01000001">
    <property type="protein sequence ID" value="PRX57939.1"/>
    <property type="molecule type" value="Genomic_DNA"/>
</dbReference>
<evidence type="ECO:0000256" key="1">
    <source>
        <dbReference type="SAM" id="Phobius"/>
    </source>
</evidence>
<feature type="transmembrane region" description="Helical" evidence="1">
    <location>
        <begin position="85"/>
        <end position="107"/>
    </location>
</feature>
<reference evidence="2 3" key="1">
    <citation type="submission" date="2018-03" db="EMBL/GenBank/DDBJ databases">
        <title>Genomic Encyclopedia of Archaeal and Bacterial Type Strains, Phase II (KMG-II): from individual species to whole genera.</title>
        <authorList>
            <person name="Goeker M."/>
        </authorList>
    </citation>
    <scope>NUCLEOTIDE SEQUENCE [LARGE SCALE GENOMIC DNA]</scope>
    <source>
        <strain evidence="2 3">DSM 25027</strain>
    </source>
</reference>
<sequence>MRLRLGSYSLKIKSYTAQELGLKNVSEKLIFNVYQKVFHIWYVPIFPVEKHWKILDGTTKKEVEETNSAMRSALDLKMLKKRSPFWSYTGLIIVALPVLFLLGYVVYGTINVSSNGISKALAKNTRISEKQKLAQTPEIGDLYTFKILSVDRVTDMNGQSAGYKSSYFSSPYDVDFFVNYISKDSVGFDHNDIEGSTNYTFGLKRQFKLAKSDIVLAAQKYQDLSILEYPNEEQAQTKKIVGIFQIQRD</sequence>
<keyword evidence="1" id="KW-0472">Membrane</keyword>
<keyword evidence="1" id="KW-0812">Transmembrane</keyword>
<dbReference type="OrthoDB" id="766141at2"/>
<protein>
    <submittedName>
        <fullName evidence="2">Uncharacterized protein</fullName>
    </submittedName>
</protein>
<proteinExistence type="predicted"/>
<organism evidence="2 3">
    <name type="scientific">Flagellimonas meridianipacifica</name>
    <dbReference type="NCBI Taxonomy" id="1080225"/>
    <lineage>
        <taxon>Bacteria</taxon>
        <taxon>Pseudomonadati</taxon>
        <taxon>Bacteroidota</taxon>
        <taxon>Flavobacteriia</taxon>
        <taxon>Flavobacteriales</taxon>
        <taxon>Flavobacteriaceae</taxon>
        <taxon>Flagellimonas</taxon>
    </lineage>
</organism>
<accession>A0A2T0MK61</accession>